<dbReference type="InterPro" id="IPR000709">
    <property type="entry name" value="Leu_Ile_Val-bd"/>
</dbReference>
<dbReference type="Proteomes" id="UP000663570">
    <property type="component" value="Chromosome"/>
</dbReference>
<dbReference type="PANTHER" id="PTHR47235:SF1">
    <property type="entry name" value="BLR6548 PROTEIN"/>
    <property type="match status" value="1"/>
</dbReference>
<feature type="domain" description="Leucine-binding protein" evidence="6">
    <location>
        <begin position="30"/>
        <end position="357"/>
    </location>
</feature>
<dbReference type="SUPFAM" id="SSF53822">
    <property type="entry name" value="Periplasmic binding protein-like I"/>
    <property type="match status" value="1"/>
</dbReference>
<evidence type="ECO:0000256" key="5">
    <source>
        <dbReference type="SAM" id="SignalP"/>
    </source>
</evidence>
<dbReference type="PRINTS" id="PR00337">
    <property type="entry name" value="LEUILEVALBP"/>
</dbReference>
<feature type="signal peptide" evidence="5">
    <location>
        <begin position="1"/>
        <end position="27"/>
    </location>
</feature>
<reference evidence="7 8" key="1">
    <citation type="submission" date="2021-02" db="EMBL/GenBank/DDBJ databases">
        <title>Niveibacterium changnyeongensis HC41.</title>
        <authorList>
            <person name="Kang M."/>
        </authorList>
    </citation>
    <scope>NUCLEOTIDE SEQUENCE [LARGE SCALE GENOMIC DNA]</scope>
    <source>
        <strain evidence="7 8">HC41</strain>
    </source>
</reference>
<name>A0ABX7M1V3_9RHOO</name>
<keyword evidence="8" id="KW-1185">Reference proteome</keyword>
<evidence type="ECO:0000256" key="3">
    <source>
        <dbReference type="ARBA" id="ARBA00022729"/>
    </source>
</evidence>
<evidence type="ECO:0000313" key="8">
    <source>
        <dbReference type="Proteomes" id="UP000663570"/>
    </source>
</evidence>
<evidence type="ECO:0000256" key="4">
    <source>
        <dbReference type="ARBA" id="ARBA00022970"/>
    </source>
</evidence>
<dbReference type="Gene3D" id="3.40.50.2300">
    <property type="match status" value="2"/>
</dbReference>
<accession>A0ABX7M1V3</accession>
<comment type="similarity">
    <text evidence="1">Belongs to the leucine-binding protein family.</text>
</comment>
<gene>
    <name evidence="7" type="ORF">JY500_12870</name>
</gene>
<dbReference type="CDD" id="cd06326">
    <property type="entry name" value="PBP1_ABC_ligand_binding-like"/>
    <property type="match status" value="1"/>
</dbReference>
<keyword evidence="2" id="KW-0813">Transport</keyword>
<sequence length="374" mass="39182">MNTLRHSRLLKTLAALVVCAAAPIASADITVLQMAPLTGPYGGIGWHMQVGAQVAVADLNARGGIAGQKVKLVTASQEPGDVSKQLRPLIDKNAPAALLGLMGEDSVQQLLDSRLLDDTGLALVGPRVGASSLASGSKQLFLTRPSFSFEVARVLKHLSTSGMKNVGVVYEDNGFGREAWTAASSEAGVLGIKLNGVSYLAGSAQVDQAVSKMLASGPQAIVLASQTAGAAAFIQRYRAQGGTAQLATLSYVEGSHLARIIGKKASHGVAVLEAAPNTLNESVPLVREFRTIYKKYGPNDVEPTQAMMESYVAARTLFEGLRRAGGARAKLPAAMASIDRFDLGGINVSFAGTRRTGVEFAEMAVIDRQGRVIR</sequence>
<evidence type="ECO:0000313" key="7">
    <source>
        <dbReference type="EMBL" id="QSI75401.1"/>
    </source>
</evidence>
<proteinExistence type="inferred from homology"/>
<evidence type="ECO:0000259" key="6">
    <source>
        <dbReference type="Pfam" id="PF13458"/>
    </source>
</evidence>
<evidence type="ECO:0000256" key="2">
    <source>
        <dbReference type="ARBA" id="ARBA00022448"/>
    </source>
</evidence>
<evidence type="ECO:0000256" key="1">
    <source>
        <dbReference type="ARBA" id="ARBA00010062"/>
    </source>
</evidence>
<dbReference type="InterPro" id="IPR028081">
    <property type="entry name" value="Leu-bd"/>
</dbReference>
<dbReference type="EMBL" id="CP071060">
    <property type="protein sequence ID" value="QSI75401.1"/>
    <property type="molecule type" value="Genomic_DNA"/>
</dbReference>
<dbReference type="PANTHER" id="PTHR47235">
    <property type="entry name" value="BLR6548 PROTEIN"/>
    <property type="match status" value="1"/>
</dbReference>
<keyword evidence="3 5" id="KW-0732">Signal</keyword>
<keyword evidence="4" id="KW-0029">Amino-acid transport</keyword>
<dbReference type="RefSeq" id="WP_206252935.1">
    <property type="nucleotide sequence ID" value="NZ_CP071060.1"/>
</dbReference>
<feature type="chain" id="PRO_5046444719" evidence="5">
    <location>
        <begin position="28"/>
        <end position="374"/>
    </location>
</feature>
<organism evidence="7 8">
    <name type="scientific">Niveibacterium microcysteis</name>
    <dbReference type="NCBI Taxonomy" id="2811415"/>
    <lineage>
        <taxon>Bacteria</taxon>
        <taxon>Pseudomonadati</taxon>
        <taxon>Pseudomonadota</taxon>
        <taxon>Betaproteobacteria</taxon>
        <taxon>Rhodocyclales</taxon>
        <taxon>Rhodocyclaceae</taxon>
        <taxon>Niveibacterium</taxon>
    </lineage>
</organism>
<dbReference type="Pfam" id="PF13458">
    <property type="entry name" value="Peripla_BP_6"/>
    <property type="match status" value="1"/>
</dbReference>
<protein>
    <submittedName>
        <fullName evidence="7">ABC transporter substrate-binding protein</fullName>
    </submittedName>
</protein>
<dbReference type="InterPro" id="IPR028082">
    <property type="entry name" value="Peripla_BP_I"/>
</dbReference>